<evidence type="ECO:0000313" key="3">
    <source>
        <dbReference type="Proteomes" id="UP001341840"/>
    </source>
</evidence>
<feature type="region of interest" description="Disordered" evidence="1">
    <location>
        <begin position="76"/>
        <end position="108"/>
    </location>
</feature>
<name>A0ABU6ZPK0_9FABA</name>
<comment type="caution">
    <text evidence="2">The sequence shown here is derived from an EMBL/GenBank/DDBJ whole genome shotgun (WGS) entry which is preliminary data.</text>
</comment>
<feature type="compositionally biased region" description="Basic and acidic residues" evidence="1">
    <location>
        <begin position="77"/>
        <end position="92"/>
    </location>
</feature>
<dbReference type="EMBL" id="JASCZI010272948">
    <property type="protein sequence ID" value="MED6223893.1"/>
    <property type="molecule type" value="Genomic_DNA"/>
</dbReference>
<keyword evidence="3" id="KW-1185">Reference proteome</keyword>
<evidence type="ECO:0000256" key="1">
    <source>
        <dbReference type="SAM" id="MobiDB-lite"/>
    </source>
</evidence>
<dbReference type="Proteomes" id="UP001341840">
    <property type="component" value="Unassembled WGS sequence"/>
</dbReference>
<evidence type="ECO:0000313" key="2">
    <source>
        <dbReference type="EMBL" id="MED6223893.1"/>
    </source>
</evidence>
<gene>
    <name evidence="2" type="ORF">PIB30_078535</name>
</gene>
<accession>A0ABU6ZPK0</accession>
<protein>
    <submittedName>
        <fullName evidence="2">Uncharacterized protein</fullName>
    </submittedName>
</protein>
<proteinExistence type="predicted"/>
<organism evidence="2 3">
    <name type="scientific">Stylosanthes scabra</name>
    <dbReference type="NCBI Taxonomy" id="79078"/>
    <lineage>
        <taxon>Eukaryota</taxon>
        <taxon>Viridiplantae</taxon>
        <taxon>Streptophyta</taxon>
        <taxon>Embryophyta</taxon>
        <taxon>Tracheophyta</taxon>
        <taxon>Spermatophyta</taxon>
        <taxon>Magnoliopsida</taxon>
        <taxon>eudicotyledons</taxon>
        <taxon>Gunneridae</taxon>
        <taxon>Pentapetalae</taxon>
        <taxon>rosids</taxon>
        <taxon>fabids</taxon>
        <taxon>Fabales</taxon>
        <taxon>Fabaceae</taxon>
        <taxon>Papilionoideae</taxon>
        <taxon>50 kb inversion clade</taxon>
        <taxon>dalbergioids sensu lato</taxon>
        <taxon>Dalbergieae</taxon>
        <taxon>Pterocarpus clade</taxon>
        <taxon>Stylosanthes</taxon>
    </lineage>
</organism>
<sequence>MEQQFQWRQQPPFPMAEWLSEHGGGCGSSTAAWNGGFFRHGGFWQQQWRPLTTETTLRPLLPVIFSLSFSVLQQRRRGGDGTTTRHDADRGSFGDGSSSEWQRRRRELPLPSSPPCLSLSRVSLSILHFVSLSFSSQRRHDGSPSFLSVPSSFPSPSLPSLLPSASLIPLFSLSVLH</sequence>
<reference evidence="2 3" key="1">
    <citation type="journal article" date="2023" name="Plants (Basel)">
        <title>Bridging the Gap: Combining Genomics and Transcriptomics Approaches to Understand Stylosanthes scabra, an Orphan Legume from the Brazilian Caatinga.</title>
        <authorList>
            <person name="Ferreira-Neto J.R.C."/>
            <person name="da Silva M.D."/>
            <person name="Binneck E."/>
            <person name="de Melo N.F."/>
            <person name="da Silva R.H."/>
            <person name="de Melo A.L.T.M."/>
            <person name="Pandolfi V."/>
            <person name="Bustamante F.O."/>
            <person name="Brasileiro-Vidal A.C."/>
            <person name="Benko-Iseppon A.M."/>
        </authorList>
    </citation>
    <scope>NUCLEOTIDE SEQUENCE [LARGE SCALE GENOMIC DNA]</scope>
    <source>
        <tissue evidence="2">Leaves</tissue>
    </source>
</reference>